<name>A0A4R2ICT2_9GAMM</name>
<gene>
    <name evidence="3" type="ORF">EV148_103248</name>
</gene>
<proteinExistence type="predicted"/>
<reference evidence="3 4" key="1">
    <citation type="journal article" date="2015" name="Stand. Genomic Sci.">
        <title>Genomic Encyclopedia of Bacterial and Archaeal Type Strains, Phase III: the genomes of soil and plant-associated and newly described type strains.</title>
        <authorList>
            <person name="Whitman W.B."/>
            <person name="Woyke T."/>
            <person name="Klenk H.P."/>
            <person name="Zhou Y."/>
            <person name="Lilburn T.G."/>
            <person name="Beck B.J."/>
            <person name="De Vos P."/>
            <person name="Vandamme P."/>
            <person name="Eisen J.A."/>
            <person name="Garrity G."/>
            <person name="Hugenholtz P."/>
            <person name="Kyrpides N.C."/>
        </authorList>
    </citation>
    <scope>NUCLEOTIDE SEQUENCE [LARGE SCALE GENOMIC DNA]</scope>
    <source>
        <strain evidence="3 4">A3</strain>
    </source>
</reference>
<organism evidence="3 4">
    <name type="scientific">Dokdonella fugitiva</name>
    <dbReference type="NCBI Taxonomy" id="328517"/>
    <lineage>
        <taxon>Bacteria</taxon>
        <taxon>Pseudomonadati</taxon>
        <taxon>Pseudomonadota</taxon>
        <taxon>Gammaproteobacteria</taxon>
        <taxon>Lysobacterales</taxon>
        <taxon>Rhodanobacteraceae</taxon>
        <taxon>Dokdonella</taxon>
    </lineage>
</organism>
<dbReference type="PANTHER" id="PTHR37464">
    <property type="entry name" value="BLL2463 PROTEIN"/>
    <property type="match status" value="1"/>
</dbReference>
<keyword evidence="1" id="KW-0812">Transmembrane</keyword>
<keyword evidence="1" id="KW-1133">Transmembrane helix</keyword>
<dbReference type="NCBIfam" id="TIGR02226">
    <property type="entry name" value="two_anch"/>
    <property type="match status" value="1"/>
</dbReference>
<keyword evidence="1" id="KW-0472">Membrane</keyword>
<evidence type="ECO:0000259" key="2">
    <source>
        <dbReference type="Pfam" id="PF07584"/>
    </source>
</evidence>
<dbReference type="Pfam" id="PF07584">
    <property type="entry name" value="BatA"/>
    <property type="match status" value="1"/>
</dbReference>
<feature type="domain" description="Aerotolerance regulator N-terminal" evidence="2">
    <location>
        <begin position="1"/>
        <end position="77"/>
    </location>
</feature>
<dbReference type="InterPro" id="IPR024163">
    <property type="entry name" value="Aerotolerance_reg_N"/>
</dbReference>
<dbReference type="RefSeq" id="WP_131996256.1">
    <property type="nucleotide sequence ID" value="NZ_SLWQ01000003.1"/>
</dbReference>
<feature type="transmembrane region" description="Helical" evidence="1">
    <location>
        <begin position="58"/>
        <end position="79"/>
    </location>
</feature>
<keyword evidence="4" id="KW-1185">Reference proteome</keyword>
<evidence type="ECO:0000313" key="3">
    <source>
        <dbReference type="EMBL" id="TCO41328.1"/>
    </source>
</evidence>
<feature type="transmembrane region" description="Helical" evidence="1">
    <location>
        <begin position="6"/>
        <end position="26"/>
    </location>
</feature>
<protein>
    <submittedName>
        <fullName evidence="3">Putative membrane protein (TIGR02226 family)</fullName>
    </submittedName>
</protein>
<dbReference type="EMBL" id="SLWQ01000003">
    <property type="protein sequence ID" value="TCO41328.1"/>
    <property type="molecule type" value="Genomic_DNA"/>
</dbReference>
<sequence>MSFALLAPVGLAALAACALPILIHLVRRLQLERTEFAALRWIGADSPPRRRIRFERPWLLLVRLLLLVALALLLARPVLEHIETTPVARAFVVPGVAPSMARAALDRPGLDLRWLAPSFPSIEQPLADTAVPLASLLREADASLPEGAVLRVVVPRTLAGLDGERPHFVHALDWRIVDGAAAAASAEPGTVRFAVRYADEEASALPYLRAAVAAWNAREPGRYVLDAAPAARGMPADARWLAWLAPSRPAEVDAWIERGGVALVTHDAQGEPLWRDDAGDVLARSRPLGAGRVVAVPDVLSPARMPIVLDAGFATQLRDALRGAAVAPDRADAAAYEPVAVPGAAQADVSAPAGARRSLDAGIALLVAFLFLVERVLATHVPREVAP</sequence>
<dbReference type="InterPro" id="IPR011933">
    <property type="entry name" value="Double_TM_dom"/>
</dbReference>
<evidence type="ECO:0000313" key="4">
    <source>
        <dbReference type="Proteomes" id="UP000294862"/>
    </source>
</evidence>
<accession>A0A4R2ICT2</accession>
<evidence type="ECO:0000256" key="1">
    <source>
        <dbReference type="SAM" id="Phobius"/>
    </source>
</evidence>
<dbReference type="OrthoDB" id="7390489at2"/>
<dbReference type="AlphaFoldDB" id="A0A4R2ICT2"/>
<comment type="caution">
    <text evidence="3">The sequence shown here is derived from an EMBL/GenBank/DDBJ whole genome shotgun (WGS) entry which is preliminary data.</text>
</comment>
<dbReference type="PANTHER" id="PTHR37464:SF1">
    <property type="entry name" value="BLL2463 PROTEIN"/>
    <property type="match status" value="1"/>
</dbReference>
<dbReference type="Proteomes" id="UP000294862">
    <property type="component" value="Unassembled WGS sequence"/>
</dbReference>